<reference evidence="3 4" key="1">
    <citation type="submission" date="2016-08" db="EMBL/GenBank/DDBJ databases">
        <title>Whole genome sequence of Pseudomonas graminis strain UASWS1507, a potential biological control agent for agriculture.</title>
        <authorList>
            <person name="Crovadore J."/>
            <person name="Calmin G."/>
            <person name="Chablais R."/>
            <person name="Cochard B."/>
            <person name="Lefort F."/>
        </authorList>
    </citation>
    <scope>NUCLEOTIDE SEQUENCE [LARGE SCALE GENOMIC DNA]</scope>
    <source>
        <strain evidence="3 4">UASWS1507</strain>
    </source>
</reference>
<comment type="caution">
    <text evidence="3">The sequence shown here is derived from an EMBL/GenBank/DDBJ whole genome shotgun (WGS) entry which is preliminary data.</text>
</comment>
<accession>A0A1C2EBA6</accession>
<name>A0A1C2EBA6_9PSED</name>
<feature type="chain" id="PRO_5008660394" evidence="1">
    <location>
        <begin position="24"/>
        <end position="145"/>
    </location>
</feature>
<dbReference type="RefSeq" id="WP_065987351.1">
    <property type="nucleotide sequence ID" value="NZ_MDEN01000055.1"/>
</dbReference>
<proteinExistence type="predicted"/>
<protein>
    <submittedName>
        <fullName evidence="3">Rod shape-determining protein RodA</fullName>
    </submittedName>
</protein>
<gene>
    <name evidence="3" type="ORF">BBI10_05350</name>
</gene>
<dbReference type="AlphaFoldDB" id="A0A1C2EBA6"/>
<sequence length="145" mass="15303">MKTLFARTALTGLLLAASLLAQAADMPRTASPAGAEVYIISPKDGATVNGAFKVQFGLKGMGVAPAGVDVPDTGHHHLLIDVKDQPDMTAPLPTTDNIRHFGKGQTETELNLTPGQHTLQLLVGDKNHVPLNPPVESQKIIITVK</sequence>
<dbReference type="InterPro" id="IPR025512">
    <property type="entry name" value="DUF4399"/>
</dbReference>
<dbReference type="Proteomes" id="UP000095143">
    <property type="component" value="Unassembled WGS sequence"/>
</dbReference>
<feature type="signal peptide" evidence="1">
    <location>
        <begin position="1"/>
        <end position="23"/>
    </location>
</feature>
<feature type="domain" description="DUF4399" evidence="2">
    <location>
        <begin position="54"/>
        <end position="145"/>
    </location>
</feature>
<dbReference type="OrthoDB" id="531568at2"/>
<evidence type="ECO:0000256" key="1">
    <source>
        <dbReference type="SAM" id="SignalP"/>
    </source>
</evidence>
<dbReference type="Pfam" id="PF14347">
    <property type="entry name" value="DUF4399"/>
    <property type="match status" value="1"/>
</dbReference>
<evidence type="ECO:0000313" key="4">
    <source>
        <dbReference type="Proteomes" id="UP000095143"/>
    </source>
</evidence>
<evidence type="ECO:0000313" key="3">
    <source>
        <dbReference type="EMBL" id="OCX24233.1"/>
    </source>
</evidence>
<evidence type="ECO:0000259" key="2">
    <source>
        <dbReference type="Pfam" id="PF14347"/>
    </source>
</evidence>
<dbReference type="STRING" id="158627.BW687_19700"/>
<keyword evidence="1" id="KW-0732">Signal</keyword>
<organism evidence="3 4">
    <name type="scientific">Pseudomonas graminis</name>
    <dbReference type="NCBI Taxonomy" id="158627"/>
    <lineage>
        <taxon>Bacteria</taxon>
        <taxon>Pseudomonadati</taxon>
        <taxon>Pseudomonadota</taxon>
        <taxon>Gammaproteobacteria</taxon>
        <taxon>Pseudomonadales</taxon>
        <taxon>Pseudomonadaceae</taxon>
        <taxon>Pseudomonas</taxon>
    </lineage>
</organism>
<dbReference type="EMBL" id="MDEN01000055">
    <property type="protein sequence ID" value="OCX24233.1"/>
    <property type="molecule type" value="Genomic_DNA"/>
</dbReference>